<dbReference type="PANTHER" id="PTHR30531:SF12">
    <property type="entry name" value="FLAGELLAR BIOSYNTHETIC PROTEIN FLHB"/>
    <property type="match status" value="1"/>
</dbReference>
<evidence type="ECO:0000256" key="1">
    <source>
        <dbReference type="ARBA" id="ARBA00004651"/>
    </source>
</evidence>
<dbReference type="PANTHER" id="PTHR30531">
    <property type="entry name" value="FLAGELLAR BIOSYNTHETIC PROTEIN FLHB"/>
    <property type="match status" value="1"/>
</dbReference>
<keyword evidence="14" id="KW-0282">Flagellum</keyword>
<dbReference type="GO" id="GO:0009306">
    <property type="term" value="P:protein secretion"/>
    <property type="evidence" value="ECO:0007669"/>
    <property type="project" value="InterPro"/>
</dbReference>
<dbReference type="Gene3D" id="6.10.250.2080">
    <property type="match status" value="1"/>
</dbReference>
<feature type="region of interest" description="Disordered" evidence="13">
    <location>
        <begin position="1"/>
        <end position="24"/>
    </location>
</feature>
<dbReference type="GO" id="GO:0044780">
    <property type="term" value="P:bacterial-type flagellum assembly"/>
    <property type="evidence" value="ECO:0007669"/>
    <property type="project" value="InterPro"/>
</dbReference>
<dbReference type="GO" id="GO:0005886">
    <property type="term" value="C:plasma membrane"/>
    <property type="evidence" value="ECO:0007669"/>
    <property type="project" value="UniProtKB-SubCell"/>
</dbReference>
<comment type="subcellular location">
    <subcellularLocation>
        <location evidence="1">Cell membrane</location>
        <topology evidence="1">Multi-pass membrane protein</topology>
    </subcellularLocation>
</comment>
<keyword evidence="14" id="KW-0966">Cell projection</keyword>
<feature type="compositionally biased region" description="Basic and acidic residues" evidence="13">
    <location>
        <begin position="1"/>
        <end position="11"/>
    </location>
</feature>
<dbReference type="FunFam" id="3.40.1690.10:FF:000001">
    <property type="entry name" value="Flagellar biosynthetic protein FlhB"/>
    <property type="match status" value="1"/>
</dbReference>
<evidence type="ECO:0000256" key="6">
    <source>
        <dbReference type="ARBA" id="ARBA00022692"/>
    </source>
</evidence>
<dbReference type="InterPro" id="IPR006135">
    <property type="entry name" value="T3SS_substrate_exporter"/>
</dbReference>
<dbReference type="SUPFAM" id="SSF160544">
    <property type="entry name" value="EscU C-terminal domain-like"/>
    <property type="match status" value="1"/>
</dbReference>
<evidence type="ECO:0000256" key="8">
    <source>
        <dbReference type="ARBA" id="ARBA00022927"/>
    </source>
</evidence>
<keyword evidence="6 12" id="KW-0812">Transmembrane</keyword>
<evidence type="ECO:0000256" key="4">
    <source>
        <dbReference type="ARBA" id="ARBA00022448"/>
    </source>
</evidence>
<evidence type="ECO:0000256" key="3">
    <source>
        <dbReference type="ARBA" id="ARBA00021622"/>
    </source>
</evidence>
<keyword evidence="11 12" id="KW-1006">Bacterial flagellum protein export</keyword>
<name>A0A948W734_UNCEI</name>
<feature type="transmembrane region" description="Helical" evidence="12">
    <location>
        <begin position="188"/>
        <end position="211"/>
    </location>
</feature>
<proteinExistence type="inferred from homology"/>
<gene>
    <name evidence="12 14" type="primary">flhB</name>
    <name evidence="14" type="ORF">KJ970_14705</name>
</gene>
<keyword evidence="4 12" id="KW-0813">Transport</keyword>
<evidence type="ECO:0000313" key="14">
    <source>
        <dbReference type="EMBL" id="MBU2692169.1"/>
    </source>
</evidence>
<comment type="function">
    <text evidence="12">Required for formation of the rod structure in the basal body of the flagellar apparatus. Together with FliI and FliH, may constitute the export apparatus of flagellin.</text>
</comment>
<evidence type="ECO:0000256" key="10">
    <source>
        <dbReference type="ARBA" id="ARBA00023136"/>
    </source>
</evidence>
<keyword evidence="8 12" id="KW-0653">Protein transport</keyword>
<evidence type="ECO:0000313" key="15">
    <source>
        <dbReference type="Proteomes" id="UP000777784"/>
    </source>
</evidence>
<keyword evidence="7 12" id="KW-1005">Bacterial flagellum biogenesis</keyword>
<keyword evidence="9 12" id="KW-1133">Transmembrane helix</keyword>
<evidence type="ECO:0000256" key="5">
    <source>
        <dbReference type="ARBA" id="ARBA00022475"/>
    </source>
</evidence>
<keyword evidence="5 12" id="KW-1003">Cell membrane</keyword>
<sequence>MAEQSFQERTEQATPRRRLEARREGQVARSREVANAIVLLALTAVFSFYGPTFFTKCRDLLVYFFGNMGTIDLSSQGIVGLQIRLTPVLLGLLAPVALTALFSGLVSNVMQVGFHVSSKPLGPKFDRLDPIKGMKRVVSMDSGVELVKSLVKLVIVGSIAWGVVQTAFSTVLPTTGSALSVIISRVGQLFITMGLRVGLALLILAILDYGYQRYRHDQNIKMTRKEVEEEVKQQEGSPQIKSKVRAQQRRLSWQRMMAAIPKADVVITNPTHYAVALRYDRGKMAAPEVVAKGMRKMALRIREIAEKHNVPIVEDPPLARALHKQTEVGQRIPTALFEAVARILAYVYRLHQSRGVA</sequence>
<dbReference type="InterPro" id="IPR006136">
    <property type="entry name" value="FlhB"/>
</dbReference>
<dbReference type="PRINTS" id="PR00950">
    <property type="entry name" value="TYPE3IMSPROT"/>
</dbReference>
<dbReference type="AlphaFoldDB" id="A0A948W734"/>
<accession>A0A948W734</accession>
<feature type="transmembrane region" description="Helical" evidence="12">
    <location>
        <begin position="33"/>
        <end position="54"/>
    </location>
</feature>
<comment type="similarity">
    <text evidence="2 12">Belongs to the type III secretion exporter family.</text>
</comment>
<keyword evidence="10 12" id="KW-0472">Membrane</keyword>
<feature type="transmembrane region" description="Helical" evidence="12">
    <location>
        <begin position="89"/>
        <end position="110"/>
    </location>
</feature>
<evidence type="ECO:0000256" key="9">
    <source>
        <dbReference type="ARBA" id="ARBA00022989"/>
    </source>
</evidence>
<dbReference type="EMBL" id="JAHJDP010000085">
    <property type="protein sequence ID" value="MBU2692169.1"/>
    <property type="molecule type" value="Genomic_DNA"/>
</dbReference>
<dbReference type="Pfam" id="PF01312">
    <property type="entry name" value="Bac_export_2"/>
    <property type="match status" value="1"/>
</dbReference>
<evidence type="ECO:0000256" key="2">
    <source>
        <dbReference type="ARBA" id="ARBA00010690"/>
    </source>
</evidence>
<dbReference type="Gene3D" id="3.40.1690.10">
    <property type="entry name" value="secretion proteins EscU"/>
    <property type="match status" value="1"/>
</dbReference>
<keyword evidence="14" id="KW-0969">Cilium</keyword>
<evidence type="ECO:0000256" key="7">
    <source>
        <dbReference type="ARBA" id="ARBA00022795"/>
    </source>
</evidence>
<reference evidence="14" key="1">
    <citation type="submission" date="2021-05" db="EMBL/GenBank/DDBJ databases">
        <title>Energy efficiency and biological interactions define the core microbiome of deep oligotrophic groundwater.</title>
        <authorList>
            <person name="Mehrshad M."/>
            <person name="Lopez-Fernandez M."/>
            <person name="Bell E."/>
            <person name="Bernier-Latmani R."/>
            <person name="Bertilsson S."/>
            <person name="Dopson M."/>
        </authorList>
    </citation>
    <scope>NUCLEOTIDE SEQUENCE</scope>
    <source>
        <strain evidence="14">Modern_marine.mb.64</strain>
    </source>
</reference>
<dbReference type="NCBIfam" id="TIGR00328">
    <property type="entry name" value="flhB"/>
    <property type="match status" value="1"/>
</dbReference>
<comment type="caution">
    <text evidence="14">The sequence shown here is derived from an EMBL/GenBank/DDBJ whole genome shotgun (WGS) entry which is preliminary data.</text>
</comment>
<organism evidence="14 15">
    <name type="scientific">Eiseniibacteriota bacterium</name>
    <dbReference type="NCBI Taxonomy" id="2212470"/>
    <lineage>
        <taxon>Bacteria</taxon>
        <taxon>Candidatus Eiseniibacteriota</taxon>
    </lineage>
</organism>
<dbReference type="Proteomes" id="UP000777784">
    <property type="component" value="Unassembled WGS sequence"/>
</dbReference>
<feature type="transmembrane region" description="Helical" evidence="12">
    <location>
        <begin position="150"/>
        <end position="168"/>
    </location>
</feature>
<evidence type="ECO:0000256" key="13">
    <source>
        <dbReference type="SAM" id="MobiDB-lite"/>
    </source>
</evidence>
<evidence type="ECO:0000256" key="11">
    <source>
        <dbReference type="ARBA" id="ARBA00023225"/>
    </source>
</evidence>
<evidence type="ECO:0000256" key="12">
    <source>
        <dbReference type="RuleBase" id="RU364091"/>
    </source>
</evidence>
<protein>
    <recommendedName>
        <fullName evidence="3 12">Flagellar biosynthetic protein FlhB</fullName>
    </recommendedName>
</protein>
<dbReference type="InterPro" id="IPR029025">
    <property type="entry name" value="T3SS_substrate_exporter_C"/>
</dbReference>